<dbReference type="Gene3D" id="1.20.1530.20">
    <property type="match status" value="1"/>
</dbReference>
<feature type="transmembrane region" description="Helical" evidence="8">
    <location>
        <begin position="109"/>
        <end position="129"/>
    </location>
</feature>
<dbReference type="RefSeq" id="WP_012939832.1">
    <property type="nucleotide sequence ID" value="NC_013741.1"/>
</dbReference>
<proteinExistence type="predicted"/>
<dbReference type="GO" id="GO:0016020">
    <property type="term" value="C:membrane"/>
    <property type="evidence" value="ECO:0007669"/>
    <property type="project" value="UniProtKB-SubCell"/>
</dbReference>
<keyword evidence="5 8" id="KW-1133">Transmembrane helix</keyword>
<dbReference type="PaxDb" id="572546-Arcpr_0428"/>
<feature type="transmembrane region" description="Helical" evidence="8">
    <location>
        <begin position="85"/>
        <end position="103"/>
    </location>
</feature>
<dbReference type="PANTHER" id="PTHR43562:SF1">
    <property type="entry name" value="NA(+)_H(+) ANTIPORTER YJBQ-RELATED"/>
    <property type="match status" value="1"/>
</dbReference>
<dbReference type="eggNOG" id="arCOG01953">
    <property type="taxonomic scope" value="Archaea"/>
</dbReference>
<accession>D2RGS1</accession>
<dbReference type="Proteomes" id="UP000001901">
    <property type="component" value="Chromosome"/>
</dbReference>
<feature type="transmembrane region" description="Helical" evidence="8">
    <location>
        <begin position="283"/>
        <end position="307"/>
    </location>
</feature>
<protein>
    <submittedName>
        <fullName evidence="10">Sodium/hydrogen exchanger</fullName>
    </submittedName>
</protein>
<keyword evidence="2" id="KW-0813">Transport</keyword>
<feature type="transmembrane region" description="Helical" evidence="8">
    <location>
        <begin position="29"/>
        <end position="48"/>
    </location>
</feature>
<dbReference type="PANTHER" id="PTHR43562">
    <property type="entry name" value="NAPA-TYPE SODIUM/HYDROGEN ANTIPORTER"/>
    <property type="match status" value="1"/>
</dbReference>
<feature type="transmembrane region" description="Helical" evidence="8">
    <location>
        <begin position="141"/>
        <end position="162"/>
    </location>
</feature>
<dbReference type="STRING" id="572546.Arcpr_0428"/>
<gene>
    <name evidence="10" type="ordered locus">Arcpr_0428</name>
</gene>
<dbReference type="Pfam" id="PF00999">
    <property type="entry name" value="Na_H_Exchanger"/>
    <property type="match status" value="1"/>
</dbReference>
<evidence type="ECO:0000256" key="7">
    <source>
        <dbReference type="ARBA" id="ARBA00023136"/>
    </source>
</evidence>
<dbReference type="GO" id="GO:1902600">
    <property type="term" value="P:proton transmembrane transport"/>
    <property type="evidence" value="ECO:0007669"/>
    <property type="project" value="InterPro"/>
</dbReference>
<reference evidence="10 11" key="1">
    <citation type="journal article" date="2010" name="Stand. Genomic Sci.">
        <title>Complete genome sequence of Archaeoglobus profundus type strain (AV18).</title>
        <authorList>
            <person name="von Jan M."/>
            <person name="Lapidus A."/>
            <person name="Del Rio T.G."/>
            <person name="Copeland A."/>
            <person name="Tice H."/>
            <person name="Cheng J.F."/>
            <person name="Lucas S."/>
            <person name="Chen F."/>
            <person name="Nolan M."/>
            <person name="Goodwin L."/>
            <person name="Han C."/>
            <person name="Pitluck S."/>
            <person name="Liolios K."/>
            <person name="Ivanova N."/>
            <person name="Mavromatis K."/>
            <person name="Ovchinnikova G."/>
            <person name="Chertkov O."/>
            <person name="Pati A."/>
            <person name="Chen A."/>
            <person name="Palaniappan K."/>
            <person name="Land M."/>
            <person name="Hauser L."/>
            <person name="Chang Y.J."/>
            <person name="Jeffries C.D."/>
            <person name="Saunders E."/>
            <person name="Brettin T."/>
            <person name="Detter J.C."/>
            <person name="Chain P."/>
            <person name="Eichinger K."/>
            <person name="Huber H."/>
            <person name="Spring S."/>
            <person name="Rohde M."/>
            <person name="Goker M."/>
            <person name="Wirth R."/>
            <person name="Woyke T."/>
            <person name="Bristow J."/>
            <person name="Eisen J.A."/>
            <person name="Markowitz V."/>
            <person name="Hugenholtz P."/>
            <person name="Kyrpides N.C."/>
            <person name="Klenk H.P."/>
        </authorList>
    </citation>
    <scope>NUCLEOTIDE SEQUENCE [LARGE SCALE GENOMIC DNA]</scope>
    <source>
        <strain evidence="11">DSM 5631 / JCM 9629 / NBRC 100127 / Av18</strain>
    </source>
</reference>
<dbReference type="GO" id="GO:0015297">
    <property type="term" value="F:antiporter activity"/>
    <property type="evidence" value="ECO:0007669"/>
    <property type="project" value="UniProtKB-KW"/>
</dbReference>
<keyword evidence="7 8" id="KW-0472">Membrane</keyword>
<dbReference type="OrthoDB" id="12029at2157"/>
<evidence type="ECO:0000259" key="9">
    <source>
        <dbReference type="Pfam" id="PF00999"/>
    </source>
</evidence>
<evidence type="ECO:0000313" key="11">
    <source>
        <dbReference type="Proteomes" id="UP000001901"/>
    </source>
</evidence>
<comment type="subcellular location">
    <subcellularLocation>
        <location evidence="1">Membrane</location>
        <topology evidence="1">Multi-pass membrane protein</topology>
    </subcellularLocation>
</comment>
<keyword evidence="3" id="KW-0050">Antiport</keyword>
<dbReference type="InterPro" id="IPR006153">
    <property type="entry name" value="Cation/H_exchanger_TM"/>
</dbReference>
<evidence type="ECO:0000256" key="3">
    <source>
        <dbReference type="ARBA" id="ARBA00022449"/>
    </source>
</evidence>
<evidence type="ECO:0000256" key="6">
    <source>
        <dbReference type="ARBA" id="ARBA00023065"/>
    </source>
</evidence>
<dbReference type="KEGG" id="apo:Arcpr_0428"/>
<feature type="transmembrane region" description="Helical" evidence="8">
    <location>
        <begin position="255"/>
        <end position="277"/>
    </location>
</feature>
<feature type="transmembrane region" description="Helical" evidence="8">
    <location>
        <begin position="344"/>
        <end position="364"/>
    </location>
</feature>
<evidence type="ECO:0000313" key="10">
    <source>
        <dbReference type="EMBL" id="ADB57496.1"/>
    </source>
</evidence>
<name>D2RGS1_ARCPA</name>
<dbReference type="GeneID" id="8739086"/>
<feature type="transmembrane region" description="Helical" evidence="8">
    <location>
        <begin position="54"/>
        <end position="73"/>
    </location>
</feature>
<evidence type="ECO:0000256" key="4">
    <source>
        <dbReference type="ARBA" id="ARBA00022692"/>
    </source>
</evidence>
<evidence type="ECO:0000256" key="5">
    <source>
        <dbReference type="ARBA" id="ARBA00022989"/>
    </source>
</evidence>
<organism evidence="10 11">
    <name type="scientific">Archaeoglobus profundus (strain DSM 5631 / JCM 9629 / NBRC 100127 / Av18)</name>
    <dbReference type="NCBI Taxonomy" id="572546"/>
    <lineage>
        <taxon>Archaea</taxon>
        <taxon>Methanobacteriati</taxon>
        <taxon>Methanobacteriota</taxon>
        <taxon>Archaeoglobi</taxon>
        <taxon>Archaeoglobales</taxon>
        <taxon>Archaeoglobaceae</taxon>
        <taxon>Archaeoglobus</taxon>
    </lineage>
</organism>
<feature type="domain" description="Cation/H+ exchanger transmembrane" evidence="9">
    <location>
        <begin position="13"/>
        <end position="361"/>
    </location>
</feature>
<keyword evidence="4 8" id="KW-0812">Transmembrane</keyword>
<keyword evidence="6" id="KW-0406">Ion transport</keyword>
<sequence length="365" mass="40429">MSEDLITITLISLIAFLSPLLAERLNIPAVVVELVLGMFLGVSFLNAIKHSEWLSFLALLGLIFLMFLSGLEIDITAILREKRTLPLSVAFLILSLIVSFAITQALGLSLLYAILLANVAVGIVVSTLRELKIEKTKFGQMSIITAFITDVTTMFLLSIYFLSGFIQIIFAFLIIVAFFISYHLGRLVIWHFPEFVARWFVRDPMEIGVRGSLAIMTVFVGLSYILGVEAILGAFLAGLLLSTLFRGGKKLYDKLYGIGYGFLIPIFFIKTGAEFYFRIDLNMIKFALILLAVSYIVKVLPALILRFERALTFGVLQSTKLSLTVAGVTIGVSAGILSDFEATSLITFTIISCLISPTIFRLLYR</sequence>
<dbReference type="HOGENOM" id="CLU_005126_7_1_2"/>
<keyword evidence="11" id="KW-1185">Reference proteome</keyword>
<evidence type="ECO:0000256" key="1">
    <source>
        <dbReference type="ARBA" id="ARBA00004141"/>
    </source>
</evidence>
<dbReference type="EMBL" id="CP001857">
    <property type="protein sequence ID" value="ADB57496.1"/>
    <property type="molecule type" value="Genomic_DNA"/>
</dbReference>
<dbReference type="AlphaFoldDB" id="D2RGS1"/>
<evidence type="ECO:0000256" key="8">
    <source>
        <dbReference type="SAM" id="Phobius"/>
    </source>
</evidence>
<feature type="transmembrane region" description="Helical" evidence="8">
    <location>
        <begin position="6"/>
        <end position="22"/>
    </location>
</feature>
<evidence type="ECO:0000256" key="2">
    <source>
        <dbReference type="ARBA" id="ARBA00022448"/>
    </source>
</evidence>
<dbReference type="InterPro" id="IPR038770">
    <property type="entry name" value="Na+/solute_symporter_sf"/>
</dbReference>
<feature type="transmembrane region" description="Helical" evidence="8">
    <location>
        <begin position="168"/>
        <end position="187"/>
    </location>
</feature>